<feature type="compositionally biased region" description="Polar residues" evidence="1">
    <location>
        <begin position="102"/>
        <end position="111"/>
    </location>
</feature>
<evidence type="ECO:0000256" key="1">
    <source>
        <dbReference type="SAM" id="MobiDB-lite"/>
    </source>
</evidence>
<feature type="region of interest" description="Disordered" evidence="1">
    <location>
        <begin position="102"/>
        <end position="141"/>
    </location>
</feature>
<keyword evidence="4" id="KW-1185">Reference proteome</keyword>
<accession>A0A498NH59</accession>
<organism evidence="3 4">
    <name type="scientific">Labeo rohita</name>
    <name type="common">Indian major carp</name>
    <name type="synonym">Cyprinus rohita</name>
    <dbReference type="NCBI Taxonomy" id="84645"/>
    <lineage>
        <taxon>Eukaryota</taxon>
        <taxon>Metazoa</taxon>
        <taxon>Chordata</taxon>
        <taxon>Craniata</taxon>
        <taxon>Vertebrata</taxon>
        <taxon>Euteleostomi</taxon>
        <taxon>Actinopterygii</taxon>
        <taxon>Neopterygii</taxon>
        <taxon>Teleostei</taxon>
        <taxon>Ostariophysi</taxon>
        <taxon>Cypriniformes</taxon>
        <taxon>Cyprinidae</taxon>
        <taxon>Labeoninae</taxon>
        <taxon>Labeonini</taxon>
        <taxon>Labeo</taxon>
    </lineage>
</organism>
<dbReference type="AlphaFoldDB" id="A0A498NH59"/>
<sequence length="220" mass="23762">MAVTPKSCHSAFESLDADDSCEADLTSSLHLPVHPRRPAARSRGVEIASDKLTLRPQGAGMRAILPNPSGPCCESERILIQPRRISGILGDREHRLRATQRSIMTGQSVTGTAERPKSPTGPTQADLMNSADDPRSESGSPSCRVALLRLRLAKLLRSYPPRCGMEKDFGSGSSTSPCWCKTVMVLEKRSGLGNDSAVNRDAALSDEEPPLRRHPVSVLI</sequence>
<evidence type="ECO:0000313" key="2">
    <source>
        <dbReference type="EMBL" id="RXN06926.1"/>
    </source>
</evidence>
<name>A0A498NH59_LABRO</name>
<reference evidence="3 4" key="1">
    <citation type="submission" date="2018-03" db="EMBL/GenBank/DDBJ databases">
        <title>Draft genome sequence of Rohu Carp (Labeo rohita).</title>
        <authorList>
            <person name="Das P."/>
            <person name="Kushwaha B."/>
            <person name="Joshi C.G."/>
            <person name="Kumar D."/>
            <person name="Nagpure N.S."/>
            <person name="Sahoo L."/>
            <person name="Das S.P."/>
            <person name="Bit A."/>
            <person name="Patnaik S."/>
            <person name="Meher P.K."/>
            <person name="Jayasankar P."/>
            <person name="Koringa P.G."/>
            <person name="Patel N.V."/>
            <person name="Hinsu A.T."/>
            <person name="Kumar R."/>
            <person name="Pandey M."/>
            <person name="Agarwal S."/>
            <person name="Srivastava S."/>
            <person name="Singh M."/>
            <person name="Iquebal M.A."/>
            <person name="Jaiswal S."/>
            <person name="Angadi U.B."/>
            <person name="Kumar N."/>
            <person name="Raza M."/>
            <person name="Shah T.M."/>
            <person name="Rai A."/>
            <person name="Jena J.K."/>
        </authorList>
    </citation>
    <scope>NUCLEOTIDE SEQUENCE [LARGE SCALE GENOMIC DNA]</scope>
    <source>
        <strain evidence="3">DASCIFA01</strain>
        <tissue evidence="3">Testis</tissue>
    </source>
</reference>
<dbReference type="Proteomes" id="UP000290572">
    <property type="component" value="Unassembled WGS sequence"/>
</dbReference>
<gene>
    <name evidence="2" type="ORF">ROHU_012207</name>
    <name evidence="3" type="ORF">ROHU_017252</name>
</gene>
<evidence type="ECO:0000313" key="3">
    <source>
        <dbReference type="EMBL" id="RXN31180.1"/>
    </source>
</evidence>
<feature type="region of interest" description="Disordered" evidence="1">
    <location>
        <begin position="200"/>
        <end position="220"/>
    </location>
</feature>
<dbReference type="EMBL" id="QBIY01011510">
    <property type="protein sequence ID" value="RXN31180.1"/>
    <property type="molecule type" value="Genomic_DNA"/>
</dbReference>
<keyword evidence="3" id="KW-0675">Receptor</keyword>
<proteinExistence type="predicted"/>
<evidence type="ECO:0000313" key="4">
    <source>
        <dbReference type="Proteomes" id="UP000290572"/>
    </source>
</evidence>
<protein>
    <submittedName>
        <fullName evidence="3">Receptor-type tyrosine-phosphatase gamma-like protein</fullName>
    </submittedName>
</protein>
<comment type="caution">
    <text evidence="3">The sequence shown here is derived from an EMBL/GenBank/DDBJ whole genome shotgun (WGS) entry which is preliminary data.</text>
</comment>
<dbReference type="EMBL" id="QBIY01013357">
    <property type="protein sequence ID" value="RXN06926.1"/>
    <property type="molecule type" value="Genomic_DNA"/>
</dbReference>